<proteinExistence type="predicted"/>
<keyword evidence="2" id="KW-0732">Signal</keyword>
<evidence type="ECO:0000313" key="5">
    <source>
        <dbReference type="Proteomes" id="UP000036958"/>
    </source>
</evidence>
<reference evidence="5" key="1">
    <citation type="submission" date="2015-07" db="EMBL/GenBank/DDBJ databases">
        <title>Genome sequencing of Sunxiuqinia dokdonensis strain SK.</title>
        <authorList>
            <person name="Ahn S."/>
            <person name="Kim B.-C."/>
        </authorList>
    </citation>
    <scope>NUCLEOTIDE SEQUENCE [LARGE SCALE GENOMIC DNA]</scope>
    <source>
        <strain evidence="5">SK</strain>
    </source>
</reference>
<dbReference type="SUPFAM" id="SSF52266">
    <property type="entry name" value="SGNH hydrolase"/>
    <property type="match status" value="1"/>
</dbReference>
<protein>
    <submittedName>
        <fullName evidence="4">Sialate O-acetylesterase</fullName>
        <ecNumber evidence="4">3.1.1.53</ecNumber>
    </submittedName>
</protein>
<keyword evidence="1 4" id="KW-0378">Hydrolase</keyword>
<keyword evidence="5" id="KW-1185">Reference proteome</keyword>
<dbReference type="InterPro" id="IPR008979">
    <property type="entry name" value="Galactose-bd-like_sf"/>
</dbReference>
<sequence length="640" mass="71329">MNQNKLAFSLIVLLLVALIPFQSEAAVKLPRLVSDGMVLQRDQPLKIWGWADPSEKIKVEFVGENYQTKADKKGNWQVELPAMKAGGPYTMKINDIEVSNIMLGDVWLASGQSNMELQIRRVMDLYADEIRQIDNPNIRLFRSSTRKEPDTAQADYPDGSWLPATPENIMDFSAVAYFFANELYQKYQVPIGMISTAIGGSPAEAWLSEEPVTEYLDRWLANQARVDSIRAKRIAEEGETPPFNWGLEVNKNDPGVGRWSKADVDVSGWPTISLPGYWSDKGVELRNGSIWFYKEFEVADSLAAKEAILRLGRIIDSDSAFVNGTFVGTISYQYPPRIYSVPEGVLKSGKNKLMVRVFSQGGRGGFVEEKPYELRIGSQTIDLTGDWNYHVGAVLNPPRGLGGGGFKPGGLYNSLIHPALAYSLKGVIWYQGETNAGRGMEYRQLFKDLITDWREQFEQPELPFLFVQLANLGIPNKQPVESGWATLRDAQRRALELPNTGMAVAFDLGEWNDIHPLNKKEVGRRLALEAQRVAYGDDEVVSAGPLFQSMKVEDGSIVLTFSSVGSGLFSNSYLQGFQIAGEDGRFVWANAVVLSKNTVKVWSREISEPVAVRYAWDDNPAEANLKNKEGLPASPFTTED</sequence>
<feature type="domain" description="Sialate O-acetylesterase" evidence="3">
    <location>
        <begin position="411"/>
        <end position="527"/>
    </location>
</feature>
<dbReference type="GO" id="GO:0005975">
    <property type="term" value="P:carbohydrate metabolic process"/>
    <property type="evidence" value="ECO:0007669"/>
    <property type="project" value="TreeGrafter"/>
</dbReference>
<dbReference type="Gene3D" id="2.60.120.260">
    <property type="entry name" value="Galactose-binding domain-like"/>
    <property type="match status" value="1"/>
</dbReference>
<evidence type="ECO:0000256" key="1">
    <source>
        <dbReference type="ARBA" id="ARBA00022801"/>
    </source>
</evidence>
<dbReference type="AlphaFoldDB" id="A0A0L8V9Q2"/>
<dbReference type="EC" id="3.1.1.53" evidence="4"/>
<evidence type="ECO:0000256" key="2">
    <source>
        <dbReference type="SAM" id="SignalP"/>
    </source>
</evidence>
<dbReference type="SUPFAM" id="SSF49785">
    <property type="entry name" value="Galactose-binding domain-like"/>
    <property type="match status" value="1"/>
</dbReference>
<dbReference type="InterPro" id="IPR013783">
    <property type="entry name" value="Ig-like_fold"/>
</dbReference>
<name>A0A0L8V9Q2_9BACT</name>
<feature type="chain" id="PRO_5005591548" evidence="2">
    <location>
        <begin position="26"/>
        <end position="640"/>
    </location>
</feature>
<dbReference type="OrthoDB" id="9816001at2"/>
<accession>A0A0L8V9Q2</accession>
<feature type="signal peptide" evidence="2">
    <location>
        <begin position="1"/>
        <end position="25"/>
    </location>
</feature>
<dbReference type="STRING" id="1409788.NC99_22540"/>
<dbReference type="GO" id="GO:0001681">
    <property type="term" value="F:sialate O-acetylesterase activity"/>
    <property type="evidence" value="ECO:0007669"/>
    <property type="project" value="UniProtKB-EC"/>
</dbReference>
<feature type="domain" description="Sialate O-acetylesterase" evidence="3">
    <location>
        <begin position="105"/>
        <end position="221"/>
    </location>
</feature>
<evidence type="ECO:0000259" key="3">
    <source>
        <dbReference type="Pfam" id="PF03629"/>
    </source>
</evidence>
<dbReference type="PATRIC" id="fig|1409788.3.peg.2326"/>
<dbReference type="RefSeq" id="WP_053183336.1">
    <property type="nucleotide sequence ID" value="NZ_LGIA01000150.1"/>
</dbReference>
<dbReference type="PANTHER" id="PTHR22901">
    <property type="entry name" value="SIALATE O-ACETYLESTERASE"/>
    <property type="match status" value="1"/>
</dbReference>
<dbReference type="PANTHER" id="PTHR22901:SF0">
    <property type="entry name" value="SIALATE O-ACETYLESTERASE"/>
    <property type="match status" value="1"/>
</dbReference>
<evidence type="ECO:0000313" key="4">
    <source>
        <dbReference type="EMBL" id="KOH44942.1"/>
    </source>
</evidence>
<dbReference type="Pfam" id="PF03629">
    <property type="entry name" value="SASA"/>
    <property type="match status" value="2"/>
</dbReference>
<dbReference type="Proteomes" id="UP000036958">
    <property type="component" value="Unassembled WGS sequence"/>
</dbReference>
<comment type="caution">
    <text evidence="4">The sequence shown here is derived from an EMBL/GenBank/DDBJ whole genome shotgun (WGS) entry which is preliminary data.</text>
</comment>
<gene>
    <name evidence="4" type="ORF">NC99_22540</name>
</gene>
<dbReference type="InterPro" id="IPR005181">
    <property type="entry name" value="SASA"/>
</dbReference>
<dbReference type="Gene3D" id="3.40.50.1110">
    <property type="entry name" value="SGNH hydrolase"/>
    <property type="match status" value="2"/>
</dbReference>
<dbReference type="Gene3D" id="2.60.40.10">
    <property type="entry name" value="Immunoglobulins"/>
    <property type="match status" value="1"/>
</dbReference>
<organism evidence="4 5">
    <name type="scientific">Sunxiuqinia dokdonensis</name>
    <dbReference type="NCBI Taxonomy" id="1409788"/>
    <lineage>
        <taxon>Bacteria</taxon>
        <taxon>Pseudomonadati</taxon>
        <taxon>Bacteroidota</taxon>
        <taxon>Bacteroidia</taxon>
        <taxon>Marinilabiliales</taxon>
        <taxon>Prolixibacteraceae</taxon>
        <taxon>Sunxiuqinia</taxon>
    </lineage>
</organism>
<dbReference type="InterPro" id="IPR039329">
    <property type="entry name" value="SIAE"/>
</dbReference>
<dbReference type="EMBL" id="LGIA01000150">
    <property type="protein sequence ID" value="KOH44942.1"/>
    <property type="molecule type" value="Genomic_DNA"/>
</dbReference>
<dbReference type="InterPro" id="IPR036514">
    <property type="entry name" value="SGNH_hydro_sf"/>
</dbReference>